<evidence type="ECO:0000313" key="2">
    <source>
        <dbReference type="EMBL" id="CAA0833060.1"/>
    </source>
</evidence>
<comment type="caution">
    <text evidence="2">The sequence shown here is derived from an EMBL/GenBank/DDBJ whole genome shotgun (WGS) entry which is preliminary data.</text>
</comment>
<feature type="region of interest" description="Disordered" evidence="1">
    <location>
        <begin position="254"/>
        <end position="300"/>
    </location>
</feature>
<dbReference type="OrthoDB" id="630817at2759"/>
<dbReference type="InterPro" id="IPR008581">
    <property type="entry name" value="DUF863_pln"/>
</dbReference>
<organism evidence="2 3">
    <name type="scientific">Striga hermonthica</name>
    <name type="common">Purple witchweed</name>
    <name type="synonym">Buchnera hermonthica</name>
    <dbReference type="NCBI Taxonomy" id="68872"/>
    <lineage>
        <taxon>Eukaryota</taxon>
        <taxon>Viridiplantae</taxon>
        <taxon>Streptophyta</taxon>
        <taxon>Embryophyta</taxon>
        <taxon>Tracheophyta</taxon>
        <taxon>Spermatophyta</taxon>
        <taxon>Magnoliopsida</taxon>
        <taxon>eudicotyledons</taxon>
        <taxon>Gunneridae</taxon>
        <taxon>Pentapetalae</taxon>
        <taxon>asterids</taxon>
        <taxon>lamiids</taxon>
        <taxon>Lamiales</taxon>
        <taxon>Orobanchaceae</taxon>
        <taxon>Buchnereae</taxon>
        <taxon>Striga</taxon>
    </lineage>
</organism>
<feature type="compositionally biased region" description="Basic and acidic residues" evidence="1">
    <location>
        <begin position="87"/>
        <end position="98"/>
    </location>
</feature>
<name>A0A9N7NN68_STRHE</name>
<evidence type="ECO:0000256" key="1">
    <source>
        <dbReference type="SAM" id="MobiDB-lite"/>
    </source>
</evidence>
<dbReference type="Proteomes" id="UP001153555">
    <property type="component" value="Unassembled WGS sequence"/>
</dbReference>
<evidence type="ECO:0000313" key="3">
    <source>
        <dbReference type="Proteomes" id="UP001153555"/>
    </source>
</evidence>
<dbReference type="PANTHER" id="PTHR33167">
    <property type="entry name" value="TRANSCRIPTION FACTOR, PUTATIVE (DUF863)-RELATED"/>
    <property type="match status" value="1"/>
</dbReference>
<dbReference type="EMBL" id="CACSLK010027837">
    <property type="protein sequence ID" value="CAA0833060.1"/>
    <property type="molecule type" value="Genomic_DNA"/>
</dbReference>
<gene>
    <name evidence="2" type="ORF">SHERM_28334</name>
</gene>
<dbReference type="AlphaFoldDB" id="A0A9N7NN68"/>
<dbReference type="PANTHER" id="PTHR33167:SF4">
    <property type="entry name" value="TRANSCRIPTION FACTOR, PUTATIVE (DUF863)-RELATED"/>
    <property type="match status" value="1"/>
</dbReference>
<accession>A0A9N7NN68</accession>
<protein>
    <submittedName>
        <fullName evidence="2">Uncharacterized protein</fullName>
    </submittedName>
</protein>
<feature type="region of interest" description="Disordered" evidence="1">
    <location>
        <begin position="87"/>
        <end position="112"/>
    </location>
</feature>
<feature type="region of interest" description="Disordered" evidence="1">
    <location>
        <begin position="737"/>
        <end position="761"/>
    </location>
</feature>
<reference evidence="2" key="1">
    <citation type="submission" date="2019-12" db="EMBL/GenBank/DDBJ databases">
        <authorList>
            <person name="Scholes J."/>
        </authorList>
    </citation>
    <scope>NUCLEOTIDE SEQUENCE</scope>
</reference>
<keyword evidence="3" id="KW-1185">Reference proteome</keyword>
<proteinExistence type="predicted"/>
<dbReference type="Pfam" id="PF05904">
    <property type="entry name" value="DUF863"/>
    <property type="match status" value="2"/>
</dbReference>
<feature type="compositionally biased region" description="Polar residues" evidence="1">
    <location>
        <begin position="254"/>
        <end position="282"/>
    </location>
</feature>
<sequence length="761" mass="85241">MGTKIHWESYLPGFYYMRDLNENFGNSRWHFFYGDKNLPNGQHYNGYPGDAKDDLKQKMLEHEAVFKNQVCELHRLYRIQRDMMEEAKRKEKIDKNRASMEPAASSSNHHNSHLEARKWHMAGFPLLNSRVEIVNSHTSCLRTNGPTSKDPEGLRPSKARKKLFDLRLPADEYIDIQEGENLKEFKESHISGYNSGLADLNKTIQIEDDVGPSSVDFLGCAGNIKANKGRIDQLANKSSMGYLGDTVKMRSGFSTNSSFGSKANTRGSSRGNNYYSPAQDSQPDMFLPSHPLGTNPRDVPRQILESSNRNNHSSSYFTTSWARPVSSWGNQPSSSAQNSAALETCPKPLFFQRNNELTLNKSYKMATSVSKGVQNHPPLTSSDHHGSGILLTGPRPTIDINLIPQNINGENKPEVCQLASLPWLKPKPVTDRKVTLLPAKPEIHTKDEIHESINHSGGKNVFNKEKNGSIDLNVVACEPDEQIAENELITSGKENSIDLNSCLSDSEDYQASVKITLEIDLEVPVFLDSEDDSSLSKENAQNEPIKDEILQNAAEAIFAMSSSCHDKAMRPEVSLSEAINWFVDSISSCSGEKLRRNEIVDEYEAMTLELAETKEEDYMPKPFVLDILKTEEENEANALKTRSRRGLTRRGRQRKDFQRDILPGLTTLSRHEVTEDLQIFGGLMRATGHSWSFGPTRRNGPGRGRRRASAQVACGPTIDNLACAMVEGGLEEKRLTGWGKTTRRPRRQRCPTSNISTVVLT</sequence>